<evidence type="ECO:0000313" key="4">
    <source>
        <dbReference type="EMBL" id="KAJ8320731.1"/>
    </source>
</evidence>
<dbReference type="Pfam" id="PF00245">
    <property type="entry name" value="Alk_phosphatase"/>
    <property type="match status" value="3"/>
</dbReference>
<dbReference type="EMBL" id="JARBDR010000141">
    <property type="protein sequence ID" value="KAJ8320731.1"/>
    <property type="molecule type" value="Genomic_DNA"/>
</dbReference>
<dbReference type="SUPFAM" id="SSF53649">
    <property type="entry name" value="Alkaline phosphatase-like"/>
    <property type="match status" value="1"/>
</dbReference>
<dbReference type="InterPro" id="IPR017850">
    <property type="entry name" value="Alkaline_phosphatase_core_sf"/>
</dbReference>
<dbReference type="InterPro" id="IPR001952">
    <property type="entry name" value="Alkaline_phosphatase"/>
</dbReference>
<evidence type="ECO:0000256" key="2">
    <source>
        <dbReference type="ARBA" id="ARBA00022553"/>
    </source>
</evidence>
<dbReference type="EC" id="3.1.3.1" evidence="1"/>
<dbReference type="Proteomes" id="UP001217089">
    <property type="component" value="Unassembled WGS sequence"/>
</dbReference>
<dbReference type="SMART" id="SM00098">
    <property type="entry name" value="alkPPc"/>
    <property type="match status" value="1"/>
</dbReference>
<dbReference type="Gene3D" id="3.40.720.10">
    <property type="entry name" value="Alkaline Phosphatase, subunit A"/>
    <property type="match status" value="3"/>
</dbReference>
<evidence type="ECO:0000313" key="5">
    <source>
        <dbReference type="Proteomes" id="UP001217089"/>
    </source>
</evidence>
<sequence length="378" mass="41584">MGVSTVTAARILQGQNKGQTGEENILSWEKFPYTALSKTYNQDYQTPDSAGTATAFLCGIKANYGTTGVDASTKRYDCESSKGAEVSSIFRWSMDKGKSTGFATTARVTHGTLASGYSSSANRYWEGDSDMVNVTGGCKDIARQLIEDNPDIQEWLDDKKERNKRHRYVWNSSDFYNVNAAETDYLLGLFQPSHMQYEIERLTSKEKGGEPSLAEMTEKSINILSRNTNGYFLLVEGLADEQGAPKLASDGKPFTTLLYANGPGGINGAERANLTGVDTEIDDLVFQAFVPLVKETHGGEDVAIYARGPMSHLFQGVKEQHYVAHVMAYASCVGEYRQNKDCAASLLGKQNTCNTSKGIVIKGSYFKYMLLFFALVFL</sequence>
<dbReference type="PANTHER" id="PTHR11596:SF5">
    <property type="entry name" value="ALKALINE PHOSPHATASE"/>
    <property type="match status" value="1"/>
</dbReference>
<dbReference type="PANTHER" id="PTHR11596">
    <property type="entry name" value="ALKALINE PHOSPHATASE"/>
    <property type="match status" value="1"/>
</dbReference>
<evidence type="ECO:0000256" key="3">
    <source>
        <dbReference type="RuleBase" id="RU003946"/>
    </source>
</evidence>
<protein>
    <recommendedName>
        <fullName evidence="1">alkaline phosphatase</fullName>
        <ecNumber evidence="1">3.1.3.1</ecNumber>
    </recommendedName>
</protein>
<evidence type="ECO:0000256" key="1">
    <source>
        <dbReference type="ARBA" id="ARBA00012647"/>
    </source>
</evidence>
<keyword evidence="2" id="KW-0597">Phosphoprotein</keyword>
<organism evidence="4 5">
    <name type="scientific">Tegillarca granosa</name>
    <name type="common">Malaysian cockle</name>
    <name type="synonym">Anadara granosa</name>
    <dbReference type="NCBI Taxonomy" id="220873"/>
    <lineage>
        <taxon>Eukaryota</taxon>
        <taxon>Metazoa</taxon>
        <taxon>Spiralia</taxon>
        <taxon>Lophotrochozoa</taxon>
        <taxon>Mollusca</taxon>
        <taxon>Bivalvia</taxon>
        <taxon>Autobranchia</taxon>
        <taxon>Pteriomorphia</taxon>
        <taxon>Arcoida</taxon>
        <taxon>Arcoidea</taxon>
        <taxon>Arcidae</taxon>
        <taxon>Tegillarca</taxon>
    </lineage>
</organism>
<keyword evidence="5" id="KW-1185">Reference proteome</keyword>
<dbReference type="CDD" id="cd16012">
    <property type="entry name" value="ALP"/>
    <property type="match status" value="1"/>
</dbReference>
<comment type="similarity">
    <text evidence="3">Belongs to the alkaline phosphatase family.</text>
</comment>
<name>A0ABQ9FVE7_TEGGR</name>
<dbReference type="PRINTS" id="PR00113">
    <property type="entry name" value="ALKPHPHTASE"/>
</dbReference>
<reference evidence="4 5" key="1">
    <citation type="submission" date="2022-12" db="EMBL/GenBank/DDBJ databases">
        <title>Chromosome-level genome of Tegillarca granosa.</title>
        <authorList>
            <person name="Kim J."/>
        </authorList>
    </citation>
    <scope>NUCLEOTIDE SEQUENCE [LARGE SCALE GENOMIC DNA]</scope>
    <source>
        <strain evidence="4">Teg-2019</strain>
        <tissue evidence="4">Adductor muscle</tissue>
    </source>
</reference>
<gene>
    <name evidence="4" type="ORF">KUTeg_002318</name>
</gene>
<proteinExistence type="inferred from homology"/>
<comment type="caution">
    <text evidence="4">The sequence shown here is derived from an EMBL/GenBank/DDBJ whole genome shotgun (WGS) entry which is preliminary data.</text>
</comment>
<accession>A0ABQ9FVE7</accession>